<organism evidence="1">
    <name type="scientific">Myoviridae sp. ctijX18</name>
    <dbReference type="NCBI Taxonomy" id="2825154"/>
    <lineage>
        <taxon>Viruses</taxon>
        <taxon>Duplodnaviria</taxon>
        <taxon>Heunggongvirae</taxon>
        <taxon>Uroviricota</taxon>
        <taxon>Caudoviricetes</taxon>
    </lineage>
</organism>
<reference evidence="1" key="1">
    <citation type="journal article" date="2021" name="Proc. Natl. Acad. Sci. U.S.A.">
        <title>A Catalog of Tens of Thousands of Viruses from Human Metagenomes Reveals Hidden Associations with Chronic Diseases.</title>
        <authorList>
            <person name="Tisza M.J."/>
            <person name="Buck C.B."/>
        </authorList>
    </citation>
    <scope>NUCLEOTIDE SEQUENCE</scope>
    <source>
        <strain evidence="1">CtijX18</strain>
    </source>
</reference>
<sequence>MKKVDLSNINPSLDGVDHTRIDKVANTLLGRNLTIESHRVFHHPQYGSFVSVYTAIQWYKLKEKNDKIREMNGNELRDYLSELAKGEEESIFNEKYVSDAIMETFLYYSILSSPPLLELFLKNDKPFVAYYIDEKGKFKMRDKQMTRVLNKLKPKLVESSQLEK</sequence>
<evidence type="ECO:0000313" key="1">
    <source>
        <dbReference type="EMBL" id="DAF97485.1"/>
    </source>
</evidence>
<proteinExistence type="predicted"/>
<protein>
    <submittedName>
        <fullName evidence="1">Uncharacterized protein</fullName>
    </submittedName>
</protein>
<accession>A0A8S5USM8</accession>
<name>A0A8S5USM8_9CAUD</name>
<dbReference type="EMBL" id="BK016133">
    <property type="protein sequence ID" value="DAF97485.1"/>
    <property type="molecule type" value="Genomic_DNA"/>
</dbReference>